<evidence type="ECO:0000313" key="9">
    <source>
        <dbReference type="Proteomes" id="UP000700596"/>
    </source>
</evidence>
<dbReference type="PANTHER" id="PTHR10963:SF24">
    <property type="entry name" value="GLYCOSIDASE C21B10.07-RELATED"/>
    <property type="match status" value="1"/>
</dbReference>
<reference evidence="8" key="1">
    <citation type="journal article" date="2021" name="Nat. Commun.">
        <title>Genetic determinants of endophytism in the Arabidopsis root mycobiome.</title>
        <authorList>
            <person name="Mesny F."/>
            <person name="Miyauchi S."/>
            <person name="Thiergart T."/>
            <person name="Pickel B."/>
            <person name="Atanasova L."/>
            <person name="Karlsson M."/>
            <person name="Huettel B."/>
            <person name="Barry K.W."/>
            <person name="Haridas S."/>
            <person name="Chen C."/>
            <person name="Bauer D."/>
            <person name="Andreopoulos W."/>
            <person name="Pangilinan J."/>
            <person name="LaButti K."/>
            <person name="Riley R."/>
            <person name="Lipzen A."/>
            <person name="Clum A."/>
            <person name="Drula E."/>
            <person name="Henrissat B."/>
            <person name="Kohler A."/>
            <person name="Grigoriev I.V."/>
            <person name="Martin F.M."/>
            <person name="Hacquard S."/>
        </authorList>
    </citation>
    <scope>NUCLEOTIDE SEQUENCE</scope>
    <source>
        <strain evidence="8">MPI-CAGE-CH-0243</strain>
    </source>
</reference>
<dbReference type="PROSITE" id="PS51762">
    <property type="entry name" value="GH16_2"/>
    <property type="match status" value="1"/>
</dbReference>
<dbReference type="InterPro" id="IPR013320">
    <property type="entry name" value="ConA-like_dom_sf"/>
</dbReference>
<dbReference type="FunFam" id="2.60.120.200:FF:000114">
    <property type="entry name" value="Probable endo-1,3(4)-beta-glucanase NFIA_089530"/>
    <property type="match status" value="1"/>
</dbReference>
<evidence type="ECO:0000256" key="5">
    <source>
        <dbReference type="ARBA" id="ARBA00023295"/>
    </source>
</evidence>
<accession>A0A9P9IKH8</accession>
<evidence type="ECO:0000256" key="1">
    <source>
        <dbReference type="ARBA" id="ARBA00000124"/>
    </source>
</evidence>
<keyword evidence="5" id="KW-0326">Glycosidase</keyword>
<organism evidence="8 9">
    <name type="scientific">Dendryphion nanum</name>
    <dbReference type="NCBI Taxonomy" id="256645"/>
    <lineage>
        <taxon>Eukaryota</taxon>
        <taxon>Fungi</taxon>
        <taxon>Dikarya</taxon>
        <taxon>Ascomycota</taxon>
        <taxon>Pezizomycotina</taxon>
        <taxon>Dothideomycetes</taxon>
        <taxon>Pleosporomycetidae</taxon>
        <taxon>Pleosporales</taxon>
        <taxon>Torulaceae</taxon>
        <taxon>Dendryphion</taxon>
    </lineage>
</organism>
<evidence type="ECO:0000259" key="7">
    <source>
        <dbReference type="PROSITE" id="PS51762"/>
    </source>
</evidence>
<dbReference type="EMBL" id="JAGMWT010000008">
    <property type="protein sequence ID" value="KAH7123662.1"/>
    <property type="molecule type" value="Genomic_DNA"/>
</dbReference>
<comment type="similarity">
    <text evidence="2">Belongs to the glycosyl hydrolase 16 family.</text>
</comment>
<proteinExistence type="inferred from homology"/>
<dbReference type="Pfam" id="PF26113">
    <property type="entry name" value="GH16_XgeA"/>
    <property type="match status" value="1"/>
</dbReference>
<evidence type="ECO:0000313" key="8">
    <source>
        <dbReference type="EMBL" id="KAH7123662.1"/>
    </source>
</evidence>
<feature type="signal peptide" evidence="6">
    <location>
        <begin position="1"/>
        <end position="18"/>
    </location>
</feature>
<feature type="chain" id="PRO_5040241022" description="endo-1,3(4)-beta-glucanase" evidence="6">
    <location>
        <begin position="19"/>
        <end position="376"/>
    </location>
</feature>
<comment type="caution">
    <text evidence="8">The sequence shown here is derived from an EMBL/GenBank/DDBJ whole genome shotgun (WGS) entry which is preliminary data.</text>
</comment>
<keyword evidence="4" id="KW-0378">Hydrolase</keyword>
<evidence type="ECO:0000256" key="6">
    <source>
        <dbReference type="SAM" id="SignalP"/>
    </source>
</evidence>
<dbReference type="InterPro" id="IPR050546">
    <property type="entry name" value="Glycosyl_Hydrlase_16"/>
</dbReference>
<dbReference type="OrthoDB" id="192832at2759"/>
<dbReference type="AlphaFoldDB" id="A0A9P9IKH8"/>
<dbReference type="GO" id="GO:0009251">
    <property type="term" value="P:glucan catabolic process"/>
    <property type="evidence" value="ECO:0007669"/>
    <property type="project" value="TreeGrafter"/>
</dbReference>
<evidence type="ECO:0000256" key="2">
    <source>
        <dbReference type="ARBA" id="ARBA00006865"/>
    </source>
</evidence>
<dbReference type="CDD" id="cd02181">
    <property type="entry name" value="GH16_fungal_Lam16A_glucanase"/>
    <property type="match status" value="1"/>
</dbReference>
<evidence type="ECO:0000256" key="3">
    <source>
        <dbReference type="ARBA" id="ARBA00012599"/>
    </source>
</evidence>
<dbReference type="InterPro" id="IPR000757">
    <property type="entry name" value="Beta-glucanase-like"/>
</dbReference>
<protein>
    <recommendedName>
        <fullName evidence="3">endo-1,3(4)-beta-glucanase</fullName>
        <ecNumber evidence="3">3.2.1.6</ecNumber>
    </recommendedName>
</protein>
<comment type="catalytic activity">
    <reaction evidence="1">
        <text>Endohydrolysis of (1-&gt;3)- or (1-&gt;4)-linkages in beta-D-glucans when the glucose residue whose reducing group is involved in the linkage to be hydrolyzed is itself substituted at C-3.</text>
        <dbReference type="EC" id="3.2.1.6"/>
    </reaction>
</comment>
<evidence type="ECO:0000256" key="4">
    <source>
        <dbReference type="ARBA" id="ARBA00022801"/>
    </source>
</evidence>
<keyword evidence="9" id="KW-1185">Reference proteome</keyword>
<dbReference type="SUPFAM" id="SSF49899">
    <property type="entry name" value="Concanavalin A-like lectins/glucanases"/>
    <property type="match status" value="1"/>
</dbReference>
<dbReference type="PANTHER" id="PTHR10963">
    <property type="entry name" value="GLYCOSYL HYDROLASE-RELATED"/>
    <property type="match status" value="1"/>
</dbReference>
<keyword evidence="6" id="KW-0732">Signal</keyword>
<dbReference type="EC" id="3.2.1.6" evidence="3"/>
<dbReference type="Gene3D" id="2.60.120.200">
    <property type="match status" value="1"/>
</dbReference>
<dbReference type="GO" id="GO:0052861">
    <property type="term" value="F:endo-1,3(4)-beta-glucanase activity"/>
    <property type="evidence" value="ECO:0007669"/>
    <property type="project" value="UniProtKB-EC"/>
</dbReference>
<feature type="domain" description="GH16" evidence="7">
    <location>
        <begin position="24"/>
        <end position="282"/>
    </location>
</feature>
<name>A0A9P9IKH8_9PLEO</name>
<dbReference type="Proteomes" id="UP000700596">
    <property type="component" value="Unassembled WGS sequence"/>
</dbReference>
<gene>
    <name evidence="8" type="ORF">B0J11DRAFT_550526</name>
</gene>
<sequence length="376" mass="40193">MHFSSFISGAVLFHLSIAGYVLEDDYSKDFYSKFDFFTAPDPTNGFVKYISQADAQKTGLIKPAGGAAASWGVDSTNKTPGGRPSIRITSKKAFDAGLVVLDVEHMPVGCGTWPAFWMVGSDWPRNGEIDILEGVNDQETNAIALHTSSGCSVSSSLGSGNGFTGKIKTPNCDVAAIGQAQNAGCGISQVENNSYGKGLNDNKGGVYATEWADDAITVWFFPRQSIPKDIASGSPDPKTWPKPAARFGSSTCNIKSMFNKQKIVFDTTFCGDWAGNVWSSGGCASKAKTCNAYVQDNPSAFTNAFWTVNSLKASETSEAAEEEVGGAQRASLRGVDSVWSAWRSYCPLEIKAYALASRVNITSRTLLLQRCDGGYV</sequence>